<keyword evidence="2" id="KW-0808">Transferase</keyword>
<dbReference type="InterPro" id="IPR037051">
    <property type="entry name" value="4-carb_acid_sugar_kinase_N_sf"/>
</dbReference>
<dbReference type="InterPro" id="IPR031475">
    <property type="entry name" value="NBD_C"/>
</dbReference>
<reference evidence="9 10" key="1">
    <citation type="submission" date="2021-01" db="EMBL/GenBank/DDBJ databases">
        <title>Whole genome shotgun sequence of Asanoa siamensis NBRC 107932.</title>
        <authorList>
            <person name="Komaki H."/>
            <person name="Tamura T."/>
        </authorList>
    </citation>
    <scope>NUCLEOTIDE SEQUENCE [LARGE SCALE GENOMIC DNA]</scope>
    <source>
        <strain evidence="9 10">NBRC 107932</strain>
    </source>
</reference>
<feature type="domain" description="Four-carbon acid sugar kinase N-terminal" evidence="7">
    <location>
        <begin position="4"/>
        <end position="229"/>
    </location>
</feature>
<dbReference type="Gene3D" id="3.40.980.20">
    <property type="entry name" value="Four-carbon acid sugar kinase, nucleotide binding domain"/>
    <property type="match status" value="1"/>
</dbReference>
<evidence type="ECO:0000256" key="3">
    <source>
        <dbReference type="ARBA" id="ARBA00022741"/>
    </source>
</evidence>
<comment type="caution">
    <text evidence="9">The sequence shown here is derived from an EMBL/GenBank/DDBJ whole genome shotgun (WGS) entry which is preliminary data.</text>
</comment>
<evidence type="ECO:0008006" key="11">
    <source>
        <dbReference type="Google" id="ProtNLM"/>
    </source>
</evidence>
<evidence type="ECO:0000256" key="5">
    <source>
        <dbReference type="ARBA" id="ARBA00022840"/>
    </source>
</evidence>
<accession>A0ABQ4D1Y0</accession>
<keyword evidence="10" id="KW-1185">Reference proteome</keyword>
<dbReference type="InterPro" id="IPR042213">
    <property type="entry name" value="NBD_C_sf"/>
</dbReference>
<evidence type="ECO:0000256" key="6">
    <source>
        <dbReference type="ARBA" id="ARBA00023277"/>
    </source>
</evidence>
<name>A0ABQ4D1Y0_9ACTN</name>
<proteinExistence type="inferred from homology"/>
<organism evidence="9 10">
    <name type="scientific">Asanoa siamensis</name>
    <dbReference type="NCBI Taxonomy" id="926357"/>
    <lineage>
        <taxon>Bacteria</taxon>
        <taxon>Bacillati</taxon>
        <taxon>Actinomycetota</taxon>
        <taxon>Actinomycetes</taxon>
        <taxon>Micromonosporales</taxon>
        <taxon>Micromonosporaceae</taxon>
        <taxon>Asanoa</taxon>
    </lineage>
</organism>
<protein>
    <recommendedName>
        <fullName evidence="11">Four-carbon acid sugar kinase family protein</fullName>
    </recommendedName>
</protein>
<evidence type="ECO:0000256" key="1">
    <source>
        <dbReference type="ARBA" id="ARBA00005715"/>
    </source>
</evidence>
<keyword evidence="4" id="KW-0418">Kinase</keyword>
<gene>
    <name evidence="9" type="ORF">Asi02nite_70690</name>
</gene>
<dbReference type="RefSeq" id="WP_203718409.1">
    <property type="nucleotide sequence ID" value="NZ_BONE01000094.1"/>
</dbReference>
<evidence type="ECO:0000313" key="9">
    <source>
        <dbReference type="EMBL" id="GIF77551.1"/>
    </source>
</evidence>
<keyword evidence="3" id="KW-0547">Nucleotide-binding</keyword>
<evidence type="ECO:0000256" key="2">
    <source>
        <dbReference type="ARBA" id="ARBA00022679"/>
    </source>
</evidence>
<evidence type="ECO:0000259" key="7">
    <source>
        <dbReference type="Pfam" id="PF07005"/>
    </source>
</evidence>
<evidence type="ECO:0000259" key="8">
    <source>
        <dbReference type="Pfam" id="PF17042"/>
    </source>
</evidence>
<dbReference type="EMBL" id="BONE01000094">
    <property type="protein sequence ID" value="GIF77551.1"/>
    <property type="molecule type" value="Genomic_DNA"/>
</dbReference>
<comment type="similarity">
    <text evidence="1">Belongs to the four-carbon acid sugar kinase family.</text>
</comment>
<keyword evidence="5" id="KW-0067">ATP-binding</keyword>
<keyword evidence="6" id="KW-0119">Carbohydrate metabolism</keyword>
<dbReference type="InterPro" id="IPR010737">
    <property type="entry name" value="4-carb_acid_sugar_kinase_N"/>
</dbReference>
<feature type="domain" description="Four-carbon acid sugar kinase nucleotide binding" evidence="8">
    <location>
        <begin position="252"/>
        <end position="402"/>
    </location>
</feature>
<dbReference type="Pfam" id="PF07005">
    <property type="entry name" value="SBD_N"/>
    <property type="match status" value="1"/>
</dbReference>
<evidence type="ECO:0000256" key="4">
    <source>
        <dbReference type="ARBA" id="ARBA00022777"/>
    </source>
</evidence>
<sequence length="413" mass="42487">MLTVVLDDDPTGTQTATGVPVLLAWDTAALVAELRARRAVYLQTNSRALDAAAAVALARRVRDSLAAAERELGQRILPVLRGDSTLRGHVFAESDVFAGDTGCVLFVPAFPAGGRTTVGSVHRAVVDGVETPVGETEFARDPVFGYRGSNLLEFVRERGARSGVAVSLQELRASGGAAVEAALRAAAPGEFVVPDARDDGDIALVHSGLMRALAARPDIAVRSAATLAAMCADCRSTGYLERPLAAARPGVLVVCGSHTGAATAQLAALTERLGTDAVVIDTAAALADPDDAGRSVAARLRADLRARDVAVLSTARIRLPEHGSLAAGERVMRALTAACATVAAGTVVTKGGITSAEVARTALQATRAEVRGQLSPGISVWDHPDGTVQVIVPGNVGGPETLVDALAALDVWR</sequence>
<dbReference type="Proteomes" id="UP000604117">
    <property type="component" value="Unassembled WGS sequence"/>
</dbReference>
<dbReference type="Pfam" id="PF17042">
    <property type="entry name" value="NBD_C"/>
    <property type="match status" value="1"/>
</dbReference>
<dbReference type="Gene3D" id="3.40.50.10840">
    <property type="entry name" value="Putative sugar-binding, N-terminal domain"/>
    <property type="match status" value="1"/>
</dbReference>
<dbReference type="SUPFAM" id="SSF142764">
    <property type="entry name" value="YgbK-like"/>
    <property type="match status" value="1"/>
</dbReference>
<evidence type="ECO:0000313" key="10">
    <source>
        <dbReference type="Proteomes" id="UP000604117"/>
    </source>
</evidence>